<dbReference type="Gene3D" id="2.60.120.260">
    <property type="entry name" value="Galactose-binding domain-like"/>
    <property type="match status" value="1"/>
</dbReference>
<reference evidence="21" key="2">
    <citation type="submission" date="2020-04" db="EMBL/GenBank/DDBJ databases">
        <authorList>
            <consortium name="NCBI Genome Project"/>
        </authorList>
    </citation>
    <scope>NUCLEOTIDE SEQUENCE</scope>
    <source>
        <strain evidence="21">CBS 304.34</strain>
    </source>
</reference>
<proteinExistence type="inferred from homology"/>
<evidence type="ECO:0000313" key="21">
    <source>
        <dbReference type="RefSeq" id="XP_033574527.1"/>
    </source>
</evidence>
<evidence type="ECO:0000256" key="6">
    <source>
        <dbReference type="ARBA" id="ARBA00022525"/>
    </source>
</evidence>
<evidence type="ECO:0000256" key="1">
    <source>
        <dbReference type="ARBA" id="ARBA00000829"/>
    </source>
</evidence>
<keyword evidence="8" id="KW-0325">Glycoprotein</keyword>
<dbReference type="GO" id="GO:0000272">
    <property type="term" value="P:polysaccharide catabolic process"/>
    <property type="evidence" value="ECO:0007669"/>
    <property type="project" value="UniProtKB-KW"/>
</dbReference>
<evidence type="ECO:0000256" key="14">
    <source>
        <dbReference type="ARBA" id="ARBA00041614"/>
    </source>
</evidence>
<dbReference type="AlphaFoldDB" id="A0A6A6YGA5"/>
<dbReference type="InterPro" id="IPR054593">
    <property type="entry name" value="Beta-mannosidase-like_N2"/>
</dbReference>
<evidence type="ECO:0000256" key="9">
    <source>
        <dbReference type="ARBA" id="ARBA00023277"/>
    </source>
</evidence>
<accession>A0A6A6YGA5</accession>
<comment type="subunit">
    <text evidence="4">Homodimer.</text>
</comment>
<comment type="similarity">
    <text evidence="12">Belongs to the glycosyl hydrolase 2 family. Beta-mannosidase B subfamily.</text>
</comment>
<sequence length="873" mass="100185">MGSPISAQTLSSGWTFKQGARDSTEEWLSAAAIPSEVHTDLLHHKKIPDPYINLNELSVRWVGDQTWTYRTEFPTPQNFGLPGFTTDLVFQGLDTFATVYLNGLELLVSDNMFVEHRINVASLLAWSDKKKTNTLEIVFEPARAKGLELVKQHPEHRFIVHQTEVSRGPVRKAQYQWGWDWGPILMTCGIWKPITVETYEVRIEDLWLKYDLSDDLKKVKGEFFGTVPDCENYTAKVTFELSFDGNQVVKVDGVQKSKDGLYTAPFSLSDPSLWWPRNYGAQNLYTIRMHVSSQKHTIPSTHQKRVGFRSAALIQEKDAIGTSFYFRINNVDIFCGGSCWIPADNFLSQITPDRYRQWLELTADGNQTMIRVWGGGIYETDAFYDACDELGVLVWQDFAFACALYPTYDSYLKSIELEARQNARRLRNHPALVIWAGNNEDYQLIERYGLEYNFEDDKDPESWLCSTFPARYIYEHLLPKVVSEETKGLLYHPSSPWGNGVSTTLKVDQTVGDVHQWNVWHGEMRPYQHLPQMGGRFVSEFGMEAYPHLETLKSCVTDPSQQYPGSRMMDFRNKAIGHERRMVIYVAENFRITDGSIETFTHLTQVMQADAMGWAYSGWRRQWRKHGDRKCGGVLVWQLNDSWPTVSWGVVDYWLVKKPAWYAIKRAMEPVAIGVERKFRDWTMRKADELWQRDTGHVDPVAAVKVSFDLWVASSRLEPIEGLFNISYLSVATGKPLYKVITRRITITPNGTTEVLTDYTPEDPLTEESAEELDPYLIHVTLSVGDRVLATHVSWPDPIKYLNFDNRDVKGEYSDDKRSVTITAGNPVKGFVFSERRGVKLSDNGFDIMPGEKKVVFVEGIEAEKLHWRYIGA</sequence>
<evidence type="ECO:0000259" key="15">
    <source>
        <dbReference type="Pfam" id="PF00703"/>
    </source>
</evidence>
<gene>
    <name evidence="19 21" type="ORF">BDZ99DRAFT_534957</name>
</gene>
<reference evidence="19 21" key="1">
    <citation type="journal article" date="2020" name="Stud. Mycol.">
        <title>101 Dothideomycetes genomes: a test case for predicting lifestyles and emergence of pathogens.</title>
        <authorList>
            <person name="Haridas S."/>
            <person name="Albert R."/>
            <person name="Binder M."/>
            <person name="Bloem J."/>
            <person name="Labutti K."/>
            <person name="Salamov A."/>
            <person name="Andreopoulos B."/>
            <person name="Baker S."/>
            <person name="Barry K."/>
            <person name="Bills G."/>
            <person name="Bluhm B."/>
            <person name="Cannon C."/>
            <person name="Castanera R."/>
            <person name="Culley D."/>
            <person name="Daum C."/>
            <person name="Ezra D."/>
            <person name="Gonzalez J."/>
            <person name="Henrissat B."/>
            <person name="Kuo A."/>
            <person name="Liang C."/>
            <person name="Lipzen A."/>
            <person name="Lutzoni F."/>
            <person name="Magnuson J."/>
            <person name="Mondo S."/>
            <person name="Nolan M."/>
            <person name="Ohm R."/>
            <person name="Pangilinan J."/>
            <person name="Park H.-J."/>
            <person name="Ramirez L."/>
            <person name="Alfaro M."/>
            <person name="Sun H."/>
            <person name="Tritt A."/>
            <person name="Yoshinaga Y."/>
            <person name="Zwiers L.-H."/>
            <person name="Turgeon B."/>
            <person name="Goodwin S."/>
            <person name="Spatafora J."/>
            <person name="Crous P."/>
            <person name="Grigoriev I."/>
        </authorList>
    </citation>
    <scope>NUCLEOTIDE SEQUENCE</scope>
    <source>
        <strain evidence="19 21">CBS 304.34</strain>
    </source>
</reference>
<dbReference type="RefSeq" id="XP_033574527.1">
    <property type="nucleotide sequence ID" value="XM_033726546.1"/>
</dbReference>
<keyword evidence="11" id="KW-0624">Polysaccharide degradation</keyword>
<dbReference type="Pfam" id="PF17753">
    <property type="entry name" value="Ig_mannosidase"/>
    <property type="match status" value="1"/>
</dbReference>
<name>A0A6A6YGA5_9PEZI</name>
<dbReference type="InterPro" id="IPR041625">
    <property type="entry name" value="Beta-mannosidase_Ig"/>
</dbReference>
<dbReference type="InterPro" id="IPR013783">
    <property type="entry name" value="Ig-like_fold"/>
</dbReference>
<keyword evidence="6" id="KW-0964">Secreted</keyword>
<dbReference type="Pfam" id="PF22666">
    <property type="entry name" value="Glyco_hydro_2_N2"/>
    <property type="match status" value="1"/>
</dbReference>
<evidence type="ECO:0000256" key="5">
    <source>
        <dbReference type="ARBA" id="ARBA00012754"/>
    </source>
</evidence>
<dbReference type="Pfam" id="PF17786">
    <property type="entry name" value="Mannosidase_ig"/>
    <property type="match status" value="1"/>
</dbReference>
<comment type="subcellular location">
    <subcellularLocation>
        <location evidence="2">Secreted</location>
    </subcellularLocation>
</comment>
<dbReference type="GO" id="GO:0005576">
    <property type="term" value="C:extracellular region"/>
    <property type="evidence" value="ECO:0007669"/>
    <property type="project" value="UniProtKB-SubCell"/>
</dbReference>
<feature type="domain" description="Glycoside hydrolase family 2 immunoglobulin-like beta-sandwich" evidence="15">
    <location>
        <begin position="201"/>
        <end position="309"/>
    </location>
</feature>
<dbReference type="SUPFAM" id="SSF49785">
    <property type="entry name" value="Galactose-binding domain-like"/>
    <property type="match status" value="1"/>
</dbReference>
<dbReference type="PANTHER" id="PTHR43730">
    <property type="entry name" value="BETA-MANNOSIDASE"/>
    <property type="match status" value="1"/>
</dbReference>
<dbReference type="Gene3D" id="3.20.20.80">
    <property type="entry name" value="Glycosidases"/>
    <property type="match status" value="1"/>
</dbReference>
<dbReference type="UniPathway" id="UPA00280"/>
<reference evidence="21" key="3">
    <citation type="submission" date="2025-04" db="UniProtKB">
        <authorList>
            <consortium name="RefSeq"/>
        </authorList>
    </citation>
    <scope>IDENTIFICATION</scope>
    <source>
        <strain evidence="21">CBS 304.34</strain>
    </source>
</reference>
<dbReference type="GeneID" id="54467439"/>
<dbReference type="OrthoDB" id="2866996at2759"/>
<feature type="domain" description="Mannosidase Ig/CBM-like" evidence="17">
    <location>
        <begin position="708"/>
        <end position="801"/>
    </location>
</feature>
<evidence type="ECO:0000313" key="19">
    <source>
        <dbReference type="EMBL" id="KAF2807563.1"/>
    </source>
</evidence>
<dbReference type="FunFam" id="3.20.20.80:FF:000050">
    <property type="entry name" value="Beta-mannosidase B"/>
    <property type="match status" value="1"/>
</dbReference>
<evidence type="ECO:0000259" key="17">
    <source>
        <dbReference type="Pfam" id="PF17786"/>
    </source>
</evidence>
<dbReference type="Pfam" id="PF00703">
    <property type="entry name" value="Glyco_hydro_2"/>
    <property type="match status" value="1"/>
</dbReference>
<dbReference type="FunFam" id="2.60.120.260:FF:000118">
    <property type="entry name" value="Beta-mannosidase B"/>
    <property type="match status" value="1"/>
</dbReference>
<dbReference type="InterPro" id="IPR006102">
    <property type="entry name" value="Ig-like_GH2"/>
</dbReference>
<protein>
    <recommendedName>
        <fullName evidence="13">Beta-mannosidase B</fullName>
        <ecNumber evidence="5">3.2.1.25</ecNumber>
    </recommendedName>
    <alternativeName>
        <fullName evidence="14">Mannanase B</fullName>
    </alternativeName>
</protein>
<dbReference type="Gene3D" id="2.60.40.10">
    <property type="entry name" value="Immunoglobulins"/>
    <property type="match status" value="2"/>
</dbReference>
<dbReference type="SUPFAM" id="SSF51445">
    <property type="entry name" value="(Trans)glycosidases"/>
    <property type="match status" value="1"/>
</dbReference>
<keyword evidence="9" id="KW-0119">Carbohydrate metabolism</keyword>
<evidence type="ECO:0000256" key="8">
    <source>
        <dbReference type="ARBA" id="ARBA00023180"/>
    </source>
</evidence>
<evidence type="ECO:0000256" key="13">
    <source>
        <dbReference type="ARBA" id="ARBA00041069"/>
    </source>
</evidence>
<evidence type="ECO:0000259" key="18">
    <source>
        <dbReference type="Pfam" id="PF22666"/>
    </source>
</evidence>
<feature type="domain" description="Beta-mannosidase Ig-fold" evidence="16">
    <location>
        <begin position="812"/>
        <end position="860"/>
    </location>
</feature>
<dbReference type="InterPro" id="IPR036156">
    <property type="entry name" value="Beta-gal/glucu_dom_sf"/>
</dbReference>
<dbReference type="InterPro" id="IPR041447">
    <property type="entry name" value="Mannosidase_ig"/>
</dbReference>
<dbReference type="InterPro" id="IPR050887">
    <property type="entry name" value="Beta-mannosidase_GH2"/>
</dbReference>
<evidence type="ECO:0000256" key="4">
    <source>
        <dbReference type="ARBA" id="ARBA00011738"/>
    </source>
</evidence>
<comment type="pathway">
    <text evidence="3">Glycan metabolism; N-glycan degradation.</text>
</comment>
<evidence type="ECO:0000256" key="2">
    <source>
        <dbReference type="ARBA" id="ARBA00004613"/>
    </source>
</evidence>
<dbReference type="GO" id="GO:0004567">
    <property type="term" value="F:beta-mannosidase activity"/>
    <property type="evidence" value="ECO:0007669"/>
    <property type="project" value="UniProtKB-EC"/>
</dbReference>
<comment type="catalytic activity">
    <reaction evidence="1">
        <text>Hydrolysis of terminal, non-reducing beta-D-mannose residues in beta-D-mannosides.</text>
        <dbReference type="EC" id="3.2.1.25"/>
    </reaction>
</comment>
<dbReference type="EC" id="3.2.1.25" evidence="5"/>
<keyword evidence="7 19" id="KW-0378">Hydrolase</keyword>
<organism evidence="19">
    <name type="scientific">Mytilinidion resinicola</name>
    <dbReference type="NCBI Taxonomy" id="574789"/>
    <lineage>
        <taxon>Eukaryota</taxon>
        <taxon>Fungi</taxon>
        <taxon>Dikarya</taxon>
        <taxon>Ascomycota</taxon>
        <taxon>Pezizomycotina</taxon>
        <taxon>Dothideomycetes</taxon>
        <taxon>Pleosporomycetidae</taxon>
        <taxon>Mytilinidiales</taxon>
        <taxon>Mytilinidiaceae</taxon>
        <taxon>Mytilinidion</taxon>
    </lineage>
</organism>
<dbReference type="Proteomes" id="UP000504636">
    <property type="component" value="Unplaced"/>
</dbReference>
<evidence type="ECO:0000256" key="7">
    <source>
        <dbReference type="ARBA" id="ARBA00022801"/>
    </source>
</evidence>
<dbReference type="PANTHER" id="PTHR43730:SF1">
    <property type="entry name" value="BETA-MANNOSIDASE"/>
    <property type="match status" value="1"/>
</dbReference>
<dbReference type="SUPFAM" id="SSF49303">
    <property type="entry name" value="beta-Galactosidase/glucuronidase domain"/>
    <property type="match status" value="2"/>
</dbReference>
<evidence type="ECO:0000256" key="11">
    <source>
        <dbReference type="ARBA" id="ARBA00023326"/>
    </source>
</evidence>
<dbReference type="GO" id="GO:0006516">
    <property type="term" value="P:glycoprotein catabolic process"/>
    <property type="evidence" value="ECO:0007669"/>
    <property type="project" value="TreeGrafter"/>
</dbReference>
<dbReference type="EMBL" id="MU003704">
    <property type="protein sequence ID" value="KAF2807563.1"/>
    <property type="molecule type" value="Genomic_DNA"/>
</dbReference>
<dbReference type="InterPro" id="IPR008979">
    <property type="entry name" value="Galactose-bd-like_sf"/>
</dbReference>
<evidence type="ECO:0000256" key="12">
    <source>
        <dbReference type="ARBA" id="ARBA00038429"/>
    </source>
</evidence>
<evidence type="ECO:0000256" key="3">
    <source>
        <dbReference type="ARBA" id="ARBA00004740"/>
    </source>
</evidence>
<evidence type="ECO:0000313" key="20">
    <source>
        <dbReference type="Proteomes" id="UP000504636"/>
    </source>
</evidence>
<keyword evidence="20" id="KW-1185">Reference proteome</keyword>
<keyword evidence="10" id="KW-0326">Glycosidase</keyword>
<evidence type="ECO:0000259" key="16">
    <source>
        <dbReference type="Pfam" id="PF17753"/>
    </source>
</evidence>
<feature type="domain" description="Beta-mannosidase-like galactose-binding" evidence="18">
    <location>
        <begin position="14"/>
        <end position="192"/>
    </location>
</feature>
<evidence type="ECO:0000256" key="10">
    <source>
        <dbReference type="ARBA" id="ARBA00023295"/>
    </source>
</evidence>
<dbReference type="InterPro" id="IPR017853">
    <property type="entry name" value="GH"/>
</dbReference>